<evidence type="ECO:0000313" key="3">
    <source>
        <dbReference type="Proteomes" id="UP000054815"/>
    </source>
</evidence>
<feature type="region of interest" description="Disordered" evidence="1">
    <location>
        <begin position="1"/>
        <end position="53"/>
    </location>
</feature>
<feature type="compositionally biased region" description="Basic and acidic residues" evidence="1">
    <location>
        <begin position="27"/>
        <end position="37"/>
    </location>
</feature>
<dbReference type="AlphaFoldDB" id="A0A0V0XG95"/>
<comment type="caution">
    <text evidence="2">The sequence shown here is derived from an EMBL/GenBank/DDBJ whole genome shotgun (WGS) entry which is preliminary data.</text>
</comment>
<evidence type="ECO:0000256" key="1">
    <source>
        <dbReference type="SAM" id="MobiDB-lite"/>
    </source>
</evidence>
<proteinExistence type="predicted"/>
<accession>A0A0V0XG95</accession>
<name>A0A0V0XG95_TRIPS</name>
<organism evidence="2 3">
    <name type="scientific">Trichinella pseudospiralis</name>
    <name type="common">Parasitic roundworm</name>
    <dbReference type="NCBI Taxonomy" id="6337"/>
    <lineage>
        <taxon>Eukaryota</taxon>
        <taxon>Metazoa</taxon>
        <taxon>Ecdysozoa</taxon>
        <taxon>Nematoda</taxon>
        <taxon>Enoplea</taxon>
        <taxon>Dorylaimia</taxon>
        <taxon>Trichinellida</taxon>
        <taxon>Trichinellidae</taxon>
        <taxon>Trichinella</taxon>
    </lineage>
</organism>
<sequence>MLTHSRHTGDHPNGSDITTYQPTLGYARDKAVGEQGKRRFKRSDRRRVPYNSV</sequence>
<gene>
    <name evidence="2" type="ORF">T4E_178</name>
</gene>
<dbReference type="Proteomes" id="UP000054815">
    <property type="component" value="Unassembled WGS sequence"/>
</dbReference>
<evidence type="ECO:0000313" key="2">
    <source>
        <dbReference type="EMBL" id="KRX86884.1"/>
    </source>
</evidence>
<reference evidence="2 3" key="1">
    <citation type="submission" date="2015-01" db="EMBL/GenBank/DDBJ databases">
        <title>Evolution of Trichinella species and genotypes.</title>
        <authorList>
            <person name="Korhonen P.K."/>
            <person name="Edoardo P."/>
            <person name="Giuseppe L.R."/>
            <person name="Gasser R.B."/>
        </authorList>
    </citation>
    <scope>NUCLEOTIDE SEQUENCE [LARGE SCALE GENOMIC DNA]</scope>
    <source>
        <strain evidence="2">ISS141</strain>
    </source>
</reference>
<dbReference type="EMBL" id="JYDU01000327">
    <property type="protein sequence ID" value="KRX86884.1"/>
    <property type="molecule type" value="Genomic_DNA"/>
</dbReference>
<protein>
    <submittedName>
        <fullName evidence="2">Uncharacterized protein</fullName>
    </submittedName>
</protein>